<accession>A0A1G9SMZ9</accession>
<protein>
    <submittedName>
        <fullName evidence="3">SipW-cognate class signal peptide</fullName>
    </submittedName>
</protein>
<dbReference type="RefSeq" id="WP_089695774.1">
    <property type="nucleotide sequence ID" value="NZ_FNHL01000002.1"/>
</dbReference>
<feature type="transmembrane region" description="Helical" evidence="2">
    <location>
        <begin position="12"/>
        <end position="35"/>
    </location>
</feature>
<evidence type="ECO:0000256" key="1">
    <source>
        <dbReference type="SAM" id="MobiDB-lite"/>
    </source>
</evidence>
<keyword evidence="4" id="KW-1185">Reference proteome</keyword>
<dbReference type="Proteomes" id="UP000199451">
    <property type="component" value="Unassembled WGS sequence"/>
</dbReference>
<reference evidence="4" key="1">
    <citation type="submission" date="2016-10" db="EMBL/GenBank/DDBJ databases">
        <authorList>
            <person name="Varghese N."/>
            <person name="Submissions S."/>
        </authorList>
    </citation>
    <scope>NUCLEOTIDE SEQUENCE [LARGE SCALE GENOMIC DNA]</scope>
    <source>
        <strain evidence="4">CGMCC 1.10119</strain>
    </source>
</reference>
<gene>
    <name evidence="3" type="ORF">SAMN04487949_1427</name>
</gene>
<proteinExistence type="predicted"/>
<feature type="region of interest" description="Disordered" evidence="1">
    <location>
        <begin position="187"/>
        <end position="207"/>
    </location>
</feature>
<evidence type="ECO:0000256" key="2">
    <source>
        <dbReference type="SAM" id="Phobius"/>
    </source>
</evidence>
<name>A0A1G9SMZ9_9EURY</name>
<dbReference type="AlphaFoldDB" id="A0A1G9SMZ9"/>
<feature type="region of interest" description="Disordered" evidence="1">
    <location>
        <begin position="254"/>
        <end position="284"/>
    </location>
</feature>
<keyword evidence="2" id="KW-0812">Transmembrane</keyword>
<dbReference type="OrthoDB" id="137379at2157"/>
<organism evidence="3 4">
    <name type="scientific">Halogranum gelatinilyticum</name>
    <dbReference type="NCBI Taxonomy" id="660521"/>
    <lineage>
        <taxon>Archaea</taxon>
        <taxon>Methanobacteriati</taxon>
        <taxon>Methanobacteriota</taxon>
        <taxon>Stenosarchaea group</taxon>
        <taxon>Halobacteria</taxon>
        <taxon>Halobacteriales</taxon>
        <taxon>Haloferacaceae</taxon>
    </lineage>
</organism>
<dbReference type="PROSITE" id="PS51318">
    <property type="entry name" value="TAT"/>
    <property type="match status" value="1"/>
</dbReference>
<dbReference type="EMBL" id="FNHL01000002">
    <property type="protein sequence ID" value="SDM36781.1"/>
    <property type="molecule type" value="Genomic_DNA"/>
</dbReference>
<dbReference type="InterPro" id="IPR006311">
    <property type="entry name" value="TAT_signal"/>
</dbReference>
<keyword evidence="2" id="KW-0472">Membrane</keyword>
<evidence type="ECO:0000313" key="3">
    <source>
        <dbReference type="EMBL" id="SDM36781.1"/>
    </source>
</evidence>
<evidence type="ECO:0000313" key="4">
    <source>
        <dbReference type="Proteomes" id="UP000199451"/>
    </source>
</evidence>
<feature type="compositionally biased region" description="Acidic residues" evidence="1">
    <location>
        <begin position="196"/>
        <end position="207"/>
    </location>
</feature>
<sequence>MTQPQFRVSRRTILAGLGTIGVASAGAGLGTTAFFSDTESLDGWLQAGRVDLKVDYRTTYKPWLSATEIQERADEFFKNGSGRTIYPVEGDEMSLHVGSAPPVGTTGFEAVGDNAPSHEAWGAATRTANVCDDEGEDYIGDTLVDGDAGVFVDLMDIKPYDEGETTFSLHLCGNPSLVSMRVDGVETPENTRIEPEEGSGDDTPETDAGELQNYLWIEAWADDCDNLLNNEETPFYQGSLAGFVDLVGDDYQIPFDGNGGGIQDGDNGDHDDNDGNGGDADLPAGTFEDIAVNTNVTCEDINAMHGVNLMEVLKVDEDPELRGTGPSFDFISQINGVDYRVTITVVTTDGGQATSIDWEIEPVDPNDPDLGIETVILKDGSAEVEGADDDVFDGGVRVYYYEDATSGTGLTVPDDPDTNKLKGISNIRFCYDDDGNGDGNGGGGTQETPQCLQGVRCWAFRWYLPCKDDDATNLGFSDLPSDAAPADLDGDGELTLADELIAAGLVERDGSGQPVLDDDDNPIPLGVNVVQTDGVHFTLHFDAVQCRHNPDAMPMDDGQTPT</sequence>
<keyword evidence="2" id="KW-1133">Transmembrane helix</keyword>